<evidence type="ECO:0000313" key="1">
    <source>
        <dbReference type="EMBL" id="KZE19145.1"/>
    </source>
</evidence>
<dbReference type="RefSeq" id="WP_063250103.1">
    <property type="nucleotide sequence ID" value="NZ_LQQR01000020.1"/>
</dbReference>
<organism evidence="1 2">
    <name type="scientific">Brevibacterium casei</name>
    <dbReference type="NCBI Taxonomy" id="33889"/>
    <lineage>
        <taxon>Bacteria</taxon>
        <taxon>Bacillati</taxon>
        <taxon>Actinomycetota</taxon>
        <taxon>Actinomycetes</taxon>
        <taxon>Micrococcales</taxon>
        <taxon>Brevibacteriaceae</taxon>
        <taxon>Brevibacterium</taxon>
    </lineage>
</organism>
<dbReference type="EMBL" id="LQQR01000020">
    <property type="protein sequence ID" value="KZE19145.1"/>
    <property type="molecule type" value="Genomic_DNA"/>
</dbReference>
<protein>
    <submittedName>
        <fullName evidence="1">Uncharacterized protein</fullName>
    </submittedName>
</protein>
<proteinExistence type="predicted"/>
<gene>
    <name evidence="1" type="ORF">AVW13_11860</name>
</gene>
<sequence>MTDTRIETWIDERKRILAAATEESDGKEWLAARYTLVAGDDPEDPDEIIGDIRRTQYATAIADAHNHLPAFVAVVGMVLDRHRPDAPYQTADQCENDDEEHQDSRHWEAEDGTLLCEDLPAGITQCRTCRYDDGEPEDWPCAELRALEAARKAVSGDE</sequence>
<dbReference type="Proteomes" id="UP000076612">
    <property type="component" value="Unassembled WGS sequence"/>
</dbReference>
<comment type="caution">
    <text evidence="1">The sequence shown here is derived from an EMBL/GenBank/DDBJ whole genome shotgun (WGS) entry which is preliminary data.</text>
</comment>
<accession>A0AB34XTD2</accession>
<name>A0AB34XTD2_9MICO</name>
<evidence type="ECO:0000313" key="2">
    <source>
        <dbReference type="Proteomes" id="UP000076612"/>
    </source>
</evidence>
<dbReference type="AlphaFoldDB" id="A0AB34XTD2"/>
<reference evidence="2" key="1">
    <citation type="submission" date="2016-01" db="EMBL/GenBank/DDBJ databases">
        <title>Draft genome of Chromobacterium sp. F49.</title>
        <authorList>
            <person name="Hong K.W."/>
        </authorList>
    </citation>
    <scope>NUCLEOTIDE SEQUENCE [LARGE SCALE GENOMIC DNA]</scope>
    <source>
        <strain evidence="2">M40</strain>
    </source>
</reference>